<dbReference type="EMBL" id="AMQN01008037">
    <property type="status" value="NOT_ANNOTATED_CDS"/>
    <property type="molecule type" value="Genomic_DNA"/>
</dbReference>
<keyword evidence="5" id="KW-0808">Transferase</keyword>
<dbReference type="Gene3D" id="4.10.1170.10">
    <property type="entry name" value="MAP kinase activated protein kinase 2"/>
    <property type="match status" value="1"/>
</dbReference>
<dbReference type="PROSITE" id="PS50011">
    <property type="entry name" value="PROTEIN_KINASE_DOM"/>
    <property type="match status" value="1"/>
</dbReference>
<dbReference type="SUPFAM" id="SSF56112">
    <property type="entry name" value="Protein kinase-like (PK-like)"/>
    <property type="match status" value="1"/>
</dbReference>
<dbReference type="SMART" id="SM00220">
    <property type="entry name" value="S_TKc"/>
    <property type="match status" value="1"/>
</dbReference>
<evidence type="ECO:0000256" key="9">
    <source>
        <dbReference type="ARBA" id="ARBA00047899"/>
    </source>
</evidence>
<feature type="region of interest" description="Disordered" evidence="11">
    <location>
        <begin position="397"/>
        <end position="440"/>
    </location>
</feature>
<name>R7UEA7_CAPTE</name>
<evidence type="ECO:0000256" key="2">
    <source>
        <dbReference type="ARBA" id="ARBA00012513"/>
    </source>
</evidence>
<comment type="similarity">
    <text evidence="1">Belongs to the protein kinase superfamily. CAMK Ser/Thr protein kinase family.</text>
</comment>
<evidence type="ECO:0000313" key="14">
    <source>
        <dbReference type="EnsemblMetazoa" id="CapteP227750"/>
    </source>
</evidence>
<evidence type="ECO:0000256" key="8">
    <source>
        <dbReference type="ARBA" id="ARBA00022840"/>
    </source>
</evidence>
<comment type="catalytic activity">
    <reaction evidence="10">
        <text>L-seryl-[protein] + ATP = O-phospho-L-seryl-[protein] + ADP + H(+)</text>
        <dbReference type="Rhea" id="RHEA:17989"/>
        <dbReference type="Rhea" id="RHEA-COMP:9863"/>
        <dbReference type="Rhea" id="RHEA-COMP:11604"/>
        <dbReference type="ChEBI" id="CHEBI:15378"/>
        <dbReference type="ChEBI" id="CHEBI:29999"/>
        <dbReference type="ChEBI" id="CHEBI:30616"/>
        <dbReference type="ChEBI" id="CHEBI:83421"/>
        <dbReference type="ChEBI" id="CHEBI:456216"/>
        <dbReference type="EC" id="2.7.11.1"/>
    </reaction>
</comment>
<dbReference type="Proteomes" id="UP000014760">
    <property type="component" value="Unassembled WGS sequence"/>
</dbReference>
<dbReference type="EnsemblMetazoa" id="CapteT227750">
    <property type="protein sequence ID" value="CapteP227750"/>
    <property type="gene ID" value="CapteG227750"/>
</dbReference>
<dbReference type="Gene3D" id="1.10.510.10">
    <property type="entry name" value="Transferase(Phosphotransferase) domain 1"/>
    <property type="match status" value="1"/>
</dbReference>
<keyword evidence="8" id="KW-0067">ATP-binding</keyword>
<dbReference type="HOGENOM" id="CLU_000288_63_0_1"/>
<dbReference type="EMBL" id="KB302014">
    <property type="protein sequence ID" value="ELU04869.1"/>
    <property type="molecule type" value="Genomic_DNA"/>
</dbReference>
<keyword evidence="7" id="KW-0418">Kinase</keyword>
<comment type="catalytic activity">
    <reaction evidence="9">
        <text>L-threonyl-[protein] + ATP = O-phospho-L-threonyl-[protein] + ADP + H(+)</text>
        <dbReference type="Rhea" id="RHEA:46608"/>
        <dbReference type="Rhea" id="RHEA-COMP:11060"/>
        <dbReference type="Rhea" id="RHEA-COMP:11605"/>
        <dbReference type="ChEBI" id="CHEBI:15378"/>
        <dbReference type="ChEBI" id="CHEBI:30013"/>
        <dbReference type="ChEBI" id="CHEBI:30616"/>
        <dbReference type="ChEBI" id="CHEBI:61977"/>
        <dbReference type="ChEBI" id="CHEBI:456216"/>
        <dbReference type="EC" id="2.7.11.1"/>
    </reaction>
</comment>
<reference evidence="15" key="1">
    <citation type="submission" date="2012-12" db="EMBL/GenBank/DDBJ databases">
        <authorList>
            <person name="Hellsten U."/>
            <person name="Grimwood J."/>
            <person name="Chapman J.A."/>
            <person name="Shapiro H."/>
            <person name="Aerts A."/>
            <person name="Otillar R.P."/>
            <person name="Terry A.Y."/>
            <person name="Boore J.L."/>
            <person name="Simakov O."/>
            <person name="Marletaz F."/>
            <person name="Cho S.-J."/>
            <person name="Edsinger-Gonzales E."/>
            <person name="Havlak P."/>
            <person name="Kuo D.-H."/>
            <person name="Larsson T."/>
            <person name="Lv J."/>
            <person name="Arendt D."/>
            <person name="Savage R."/>
            <person name="Osoegawa K."/>
            <person name="de Jong P."/>
            <person name="Lindberg D.R."/>
            <person name="Seaver E.C."/>
            <person name="Weisblat D.A."/>
            <person name="Putnam N.H."/>
            <person name="Grigoriev I.V."/>
            <person name="Rokhsar D.S."/>
        </authorList>
    </citation>
    <scope>NUCLEOTIDE SEQUENCE</scope>
    <source>
        <strain evidence="15">I ESC-2004</strain>
    </source>
</reference>
<keyword evidence="3" id="KW-0723">Serine/threonine-protein kinase</keyword>
<dbReference type="InterPro" id="IPR027442">
    <property type="entry name" value="MAPKAPK_C"/>
</dbReference>
<dbReference type="EC" id="2.7.11.1" evidence="2"/>
<reference evidence="13 15" key="2">
    <citation type="journal article" date="2013" name="Nature">
        <title>Insights into bilaterian evolution from three spiralian genomes.</title>
        <authorList>
            <person name="Simakov O."/>
            <person name="Marletaz F."/>
            <person name="Cho S.J."/>
            <person name="Edsinger-Gonzales E."/>
            <person name="Havlak P."/>
            <person name="Hellsten U."/>
            <person name="Kuo D.H."/>
            <person name="Larsson T."/>
            <person name="Lv J."/>
            <person name="Arendt D."/>
            <person name="Savage R."/>
            <person name="Osoegawa K."/>
            <person name="de Jong P."/>
            <person name="Grimwood J."/>
            <person name="Chapman J.A."/>
            <person name="Shapiro H."/>
            <person name="Aerts A."/>
            <person name="Otillar R.P."/>
            <person name="Terry A.Y."/>
            <person name="Boore J.L."/>
            <person name="Grigoriev I.V."/>
            <person name="Lindberg D.R."/>
            <person name="Seaver E.C."/>
            <person name="Weisblat D.A."/>
            <person name="Putnam N.H."/>
            <person name="Rokhsar D.S."/>
        </authorList>
    </citation>
    <scope>NUCLEOTIDE SEQUENCE</scope>
    <source>
        <strain evidence="13 15">I ESC-2004</strain>
    </source>
</reference>
<accession>R7UEA7</accession>
<gene>
    <name evidence="13" type="ORF">CAPTEDRAFT_227750</name>
</gene>
<dbReference type="Gene3D" id="3.30.200.20">
    <property type="entry name" value="Phosphorylase Kinase, domain 1"/>
    <property type="match status" value="1"/>
</dbReference>
<dbReference type="STRING" id="283909.R7UEA7"/>
<dbReference type="OrthoDB" id="40902at2759"/>
<dbReference type="InterPro" id="IPR050205">
    <property type="entry name" value="CDPK_Ser/Thr_kinases"/>
</dbReference>
<evidence type="ECO:0000256" key="4">
    <source>
        <dbReference type="ARBA" id="ARBA00022553"/>
    </source>
</evidence>
<sequence length="440" mass="50571">MAEKKMKIKTNSILEDYDVQWNQKLGTGISGPVRSRLLVVMELMDGGELFDRIGHHRHFTESNASRYTLQIAEAIERCHKLNVAHRDIKPENLLLKDNSDSALVKLSDFGFAKVDEGNLTTPHFTPYYVAPQVLEAQKDQMRSKYQIMGLGHKQPYTYDKSCDMWSLGVIVYILLCGYPPFYSEEPNKQITRNMKKKIMAGHYDFPREDWAHISDMAQDLVKKLLTVDPAGRLTVEGVLEHPWLKEAPLTILQSPAVLMDNKAMVQDLKDHHSEQLTSMRTPDNRVILKPMHQANNPILKKRAKPCPRIRNHSTQHSCEPPAKQTAVTPSNTDVFLCYADNTNWERKLKGLVQEACKQNVLNEPYQQLLLHWCWDGEQFNSPVDNQKFMRMLSDLIQQQSQPSPQREESEPVLTERKHLQKCSLKEKIPTPPLPANFDPS</sequence>
<keyword evidence="4" id="KW-0597">Phosphoprotein</keyword>
<evidence type="ECO:0000313" key="13">
    <source>
        <dbReference type="EMBL" id="ELU04869.1"/>
    </source>
</evidence>
<evidence type="ECO:0000256" key="6">
    <source>
        <dbReference type="ARBA" id="ARBA00022741"/>
    </source>
</evidence>
<protein>
    <recommendedName>
        <fullName evidence="2">non-specific serine/threonine protein kinase</fullName>
        <ecNumber evidence="2">2.7.11.1</ecNumber>
    </recommendedName>
</protein>
<dbReference type="OMA" id="QVTKQAX"/>
<proteinExistence type="inferred from homology"/>
<evidence type="ECO:0000256" key="3">
    <source>
        <dbReference type="ARBA" id="ARBA00022527"/>
    </source>
</evidence>
<evidence type="ECO:0000313" key="15">
    <source>
        <dbReference type="Proteomes" id="UP000014760"/>
    </source>
</evidence>
<evidence type="ECO:0000256" key="11">
    <source>
        <dbReference type="SAM" id="MobiDB-lite"/>
    </source>
</evidence>
<evidence type="ECO:0000256" key="1">
    <source>
        <dbReference type="ARBA" id="ARBA00006692"/>
    </source>
</evidence>
<organism evidence="13">
    <name type="scientific">Capitella teleta</name>
    <name type="common">Polychaete worm</name>
    <dbReference type="NCBI Taxonomy" id="283909"/>
    <lineage>
        <taxon>Eukaryota</taxon>
        <taxon>Metazoa</taxon>
        <taxon>Spiralia</taxon>
        <taxon>Lophotrochozoa</taxon>
        <taxon>Annelida</taxon>
        <taxon>Polychaeta</taxon>
        <taxon>Sedentaria</taxon>
        <taxon>Scolecida</taxon>
        <taxon>Capitellidae</taxon>
        <taxon>Capitella</taxon>
    </lineage>
</organism>
<dbReference type="PROSITE" id="PS00108">
    <property type="entry name" value="PROTEIN_KINASE_ST"/>
    <property type="match status" value="1"/>
</dbReference>
<dbReference type="InterPro" id="IPR011009">
    <property type="entry name" value="Kinase-like_dom_sf"/>
</dbReference>
<reference evidence="14" key="3">
    <citation type="submission" date="2015-06" db="UniProtKB">
        <authorList>
            <consortium name="EnsemblMetazoa"/>
        </authorList>
    </citation>
    <scope>IDENTIFICATION</scope>
</reference>
<dbReference type="GO" id="GO:0005524">
    <property type="term" value="F:ATP binding"/>
    <property type="evidence" value="ECO:0007669"/>
    <property type="project" value="UniProtKB-KW"/>
</dbReference>
<dbReference type="GO" id="GO:0004674">
    <property type="term" value="F:protein serine/threonine kinase activity"/>
    <property type="evidence" value="ECO:0007669"/>
    <property type="project" value="UniProtKB-KW"/>
</dbReference>
<evidence type="ECO:0000259" key="12">
    <source>
        <dbReference type="PROSITE" id="PS50011"/>
    </source>
</evidence>
<dbReference type="Pfam" id="PF00069">
    <property type="entry name" value="Pkinase"/>
    <property type="match status" value="1"/>
</dbReference>
<feature type="domain" description="Protein kinase" evidence="12">
    <location>
        <begin position="1"/>
        <end position="244"/>
    </location>
</feature>
<dbReference type="InterPro" id="IPR008271">
    <property type="entry name" value="Ser/Thr_kinase_AS"/>
</dbReference>
<dbReference type="PANTHER" id="PTHR24349">
    <property type="entry name" value="SERINE/THREONINE-PROTEIN KINASE"/>
    <property type="match status" value="1"/>
</dbReference>
<dbReference type="AlphaFoldDB" id="R7UEA7"/>
<keyword evidence="6" id="KW-0547">Nucleotide-binding</keyword>
<evidence type="ECO:0000256" key="5">
    <source>
        <dbReference type="ARBA" id="ARBA00022679"/>
    </source>
</evidence>
<evidence type="ECO:0000256" key="7">
    <source>
        <dbReference type="ARBA" id="ARBA00022777"/>
    </source>
</evidence>
<feature type="compositionally biased region" description="Basic and acidic residues" evidence="11">
    <location>
        <begin position="405"/>
        <end position="428"/>
    </location>
</feature>
<evidence type="ECO:0000256" key="10">
    <source>
        <dbReference type="ARBA" id="ARBA00048679"/>
    </source>
</evidence>
<keyword evidence="15" id="KW-1185">Reference proteome</keyword>
<dbReference type="InterPro" id="IPR000719">
    <property type="entry name" value="Prot_kinase_dom"/>
</dbReference>